<comment type="subunit">
    <text evidence="3">Monomer.</text>
</comment>
<evidence type="ECO:0000256" key="2">
    <source>
        <dbReference type="ARBA" id="ARBA00006370"/>
    </source>
</evidence>
<evidence type="ECO:0000256" key="8">
    <source>
        <dbReference type="SAM" id="SignalP"/>
    </source>
</evidence>
<keyword evidence="7" id="KW-0445">Lipid transport</keyword>
<name>A0AAD5L0J3_9FUNG</name>
<dbReference type="InterPro" id="IPR014756">
    <property type="entry name" value="Ig_E-set"/>
</dbReference>
<gene>
    <name evidence="10" type="ORF">BDA99DRAFT_429554</name>
</gene>
<dbReference type="InterPro" id="IPR033917">
    <property type="entry name" value="ML_PG-PI_TP"/>
</dbReference>
<dbReference type="GO" id="GO:0032366">
    <property type="term" value="P:intracellular sterol transport"/>
    <property type="evidence" value="ECO:0007669"/>
    <property type="project" value="InterPro"/>
</dbReference>
<dbReference type="GO" id="GO:0032934">
    <property type="term" value="F:sterol binding"/>
    <property type="evidence" value="ECO:0007669"/>
    <property type="project" value="InterPro"/>
</dbReference>
<dbReference type="SUPFAM" id="SSF81296">
    <property type="entry name" value="E set domains"/>
    <property type="match status" value="1"/>
</dbReference>
<evidence type="ECO:0000256" key="5">
    <source>
        <dbReference type="ARBA" id="ARBA00022448"/>
    </source>
</evidence>
<keyword evidence="6 8" id="KW-0732">Signal</keyword>
<evidence type="ECO:0000259" key="9">
    <source>
        <dbReference type="SMART" id="SM00737"/>
    </source>
</evidence>
<sequence length="167" mass="18674">MKWNLTLLLLTVFIAVSQAAIIPHFFTQDDEPAYESSTDLITNCGDDNDLLTIKDITLNPDPPRAGEKLTVDFEGTLKEDVPEGSIVEITVKYGVVQLIKKKFDFCQEADKVDEECPIKAGELVITKDVDLPKEIPPGRYSVHAVITTPEDKQVTCLDGRMSFPRHR</sequence>
<dbReference type="AlphaFoldDB" id="A0AAD5L0J3"/>
<protein>
    <recommendedName>
        <fullName evidence="4">Phosphatidylglycerol/phosphatidylinositol transfer protein</fullName>
    </recommendedName>
</protein>
<dbReference type="PANTHER" id="PTHR11306">
    <property type="entry name" value="NIEMANN PICK TYPE C2 PROTEIN NPC2-RELATED"/>
    <property type="match status" value="1"/>
</dbReference>
<reference evidence="10" key="1">
    <citation type="journal article" date="2022" name="IScience">
        <title>Evolution of zygomycete secretomes and the origins of terrestrial fungal ecologies.</title>
        <authorList>
            <person name="Chang Y."/>
            <person name="Wang Y."/>
            <person name="Mondo S."/>
            <person name="Ahrendt S."/>
            <person name="Andreopoulos W."/>
            <person name="Barry K."/>
            <person name="Beard J."/>
            <person name="Benny G.L."/>
            <person name="Blankenship S."/>
            <person name="Bonito G."/>
            <person name="Cuomo C."/>
            <person name="Desiro A."/>
            <person name="Gervers K.A."/>
            <person name="Hundley H."/>
            <person name="Kuo A."/>
            <person name="LaButti K."/>
            <person name="Lang B.F."/>
            <person name="Lipzen A."/>
            <person name="O'Donnell K."/>
            <person name="Pangilinan J."/>
            <person name="Reynolds N."/>
            <person name="Sandor L."/>
            <person name="Smith M.E."/>
            <person name="Tsang A."/>
            <person name="Grigoriev I.V."/>
            <person name="Stajich J.E."/>
            <person name="Spatafora J.W."/>
        </authorList>
    </citation>
    <scope>NUCLEOTIDE SEQUENCE</scope>
    <source>
        <strain evidence="10">RSA 2281</strain>
    </source>
</reference>
<feature type="chain" id="PRO_5042162866" description="Phosphatidylglycerol/phosphatidylinositol transfer protein" evidence="8">
    <location>
        <begin position="20"/>
        <end position="167"/>
    </location>
</feature>
<dbReference type="InterPro" id="IPR039670">
    <property type="entry name" value="NPC2-like"/>
</dbReference>
<dbReference type="CDD" id="cd00917">
    <property type="entry name" value="PG-PI_TP"/>
    <property type="match status" value="1"/>
</dbReference>
<comment type="similarity">
    <text evidence="2">Belongs to the NPC2 family.</text>
</comment>
<accession>A0AAD5L0J3</accession>
<comment type="caution">
    <text evidence="10">The sequence shown here is derived from an EMBL/GenBank/DDBJ whole genome shotgun (WGS) entry which is preliminary data.</text>
</comment>
<feature type="domain" description="MD-2-related lipid-recognition" evidence="9">
    <location>
        <begin position="41"/>
        <end position="161"/>
    </location>
</feature>
<dbReference type="Proteomes" id="UP001209540">
    <property type="component" value="Unassembled WGS sequence"/>
</dbReference>
<evidence type="ECO:0000256" key="1">
    <source>
        <dbReference type="ARBA" id="ARBA00002053"/>
    </source>
</evidence>
<comment type="function">
    <text evidence="1">Catalyzes the intermembrane transfer of phosphatidylglycerol and phosphatidylinositol.</text>
</comment>
<keyword evidence="11" id="KW-1185">Reference proteome</keyword>
<organism evidence="10 11">
    <name type="scientific">Phascolomyces articulosus</name>
    <dbReference type="NCBI Taxonomy" id="60185"/>
    <lineage>
        <taxon>Eukaryota</taxon>
        <taxon>Fungi</taxon>
        <taxon>Fungi incertae sedis</taxon>
        <taxon>Mucoromycota</taxon>
        <taxon>Mucoromycotina</taxon>
        <taxon>Mucoromycetes</taxon>
        <taxon>Mucorales</taxon>
        <taxon>Lichtheimiaceae</taxon>
        <taxon>Phascolomyces</taxon>
    </lineage>
</organism>
<reference evidence="10" key="2">
    <citation type="submission" date="2023-02" db="EMBL/GenBank/DDBJ databases">
        <authorList>
            <consortium name="DOE Joint Genome Institute"/>
            <person name="Mondo S.J."/>
            <person name="Chang Y."/>
            <person name="Wang Y."/>
            <person name="Ahrendt S."/>
            <person name="Andreopoulos W."/>
            <person name="Barry K."/>
            <person name="Beard J."/>
            <person name="Benny G.L."/>
            <person name="Blankenship S."/>
            <person name="Bonito G."/>
            <person name="Cuomo C."/>
            <person name="Desiro A."/>
            <person name="Gervers K.A."/>
            <person name="Hundley H."/>
            <person name="Kuo A."/>
            <person name="LaButti K."/>
            <person name="Lang B.F."/>
            <person name="Lipzen A."/>
            <person name="O'Donnell K."/>
            <person name="Pangilinan J."/>
            <person name="Reynolds N."/>
            <person name="Sandor L."/>
            <person name="Smith M.W."/>
            <person name="Tsang A."/>
            <person name="Grigoriev I.V."/>
            <person name="Stajich J.E."/>
            <person name="Spatafora J.W."/>
        </authorList>
    </citation>
    <scope>NUCLEOTIDE SEQUENCE</scope>
    <source>
        <strain evidence="10">RSA 2281</strain>
    </source>
</reference>
<evidence type="ECO:0000313" key="11">
    <source>
        <dbReference type="Proteomes" id="UP001209540"/>
    </source>
</evidence>
<dbReference type="PANTHER" id="PTHR11306:SF0">
    <property type="entry name" value="PHOSPHATIDYLGLYCEROL_PHOSPHATIDYLINOSITOL TRANSFER PROTEIN"/>
    <property type="match status" value="1"/>
</dbReference>
<evidence type="ECO:0000256" key="6">
    <source>
        <dbReference type="ARBA" id="ARBA00022729"/>
    </source>
</evidence>
<dbReference type="InterPro" id="IPR003172">
    <property type="entry name" value="ML_dom"/>
</dbReference>
<feature type="signal peptide" evidence="8">
    <location>
        <begin position="1"/>
        <end position="19"/>
    </location>
</feature>
<proteinExistence type="inferred from homology"/>
<dbReference type="Pfam" id="PF02221">
    <property type="entry name" value="E1_DerP2_DerF2"/>
    <property type="match status" value="1"/>
</dbReference>
<keyword evidence="5" id="KW-0813">Transport</keyword>
<evidence type="ECO:0000256" key="7">
    <source>
        <dbReference type="ARBA" id="ARBA00023055"/>
    </source>
</evidence>
<dbReference type="EMBL" id="JAIXMP010000001">
    <property type="protein sequence ID" value="KAI9278852.1"/>
    <property type="molecule type" value="Genomic_DNA"/>
</dbReference>
<dbReference type="SMART" id="SM00737">
    <property type="entry name" value="ML"/>
    <property type="match status" value="1"/>
</dbReference>
<evidence type="ECO:0000313" key="10">
    <source>
        <dbReference type="EMBL" id="KAI9278852.1"/>
    </source>
</evidence>
<evidence type="ECO:0000256" key="3">
    <source>
        <dbReference type="ARBA" id="ARBA00011245"/>
    </source>
</evidence>
<evidence type="ECO:0000256" key="4">
    <source>
        <dbReference type="ARBA" id="ARBA00016056"/>
    </source>
</evidence>
<dbReference type="InterPro" id="IPR036846">
    <property type="entry name" value="GM2-AP_sf"/>
</dbReference>
<dbReference type="Gene3D" id="2.70.220.10">
    <property type="entry name" value="Ganglioside GM2 activator"/>
    <property type="match status" value="1"/>
</dbReference>